<keyword evidence="2" id="KW-0812">Transmembrane</keyword>
<dbReference type="InterPro" id="IPR047703">
    <property type="entry name" value="SCO2322-like"/>
</dbReference>
<organism evidence="3 4">
    <name type="scientific">Streptomyces chumphonensis</name>
    <dbReference type="NCBI Taxonomy" id="1214925"/>
    <lineage>
        <taxon>Bacteria</taxon>
        <taxon>Bacillati</taxon>
        <taxon>Actinomycetota</taxon>
        <taxon>Actinomycetes</taxon>
        <taxon>Kitasatosporales</taxon>
        <taxon>Streptomycetaceae</taxon>
        <taxon>Streptomyces</taxon>
    </lineage>
</organism>
<protein>
    <recommendedName>
        <fullName evidence="5">Secreted protein</fullName>
    </recommendedName>
</protein>
<keyword evidence="2" id="KW-0472">Membrane</keyword>
<evidence type="ECO:0000313" key="3">
    <source>
        <dbReference type="EMBL" id="MBD3930536.1"/>
    </source>
</evidence>
<evidence type="ECO:0008006" key="5">
    <source>
        <dbReference type="Google" id="ProtNLM"/>
    </source>
</evidence>
<dbReference type="EMBL" id="JACXYU010000001">
    <property type="protein sequence ID" value="MBD3930536.1"/>
    <property type="molecule type" value="Genomic_DNA"/>
</dbReference>
<proteinExistence type="predicted"/>
<evidence type="ECO:0000256" key="1">
    <source>
        <dbReference type="SAM" id="MobiDB-lite"/>
    </source>
</evidence>
<gene>
    <name evidence="3" type="ORF">IF129_02955</name>
</gene>
<dbReference type="NCBIfam" id="NF040672">
    <property type="entry name" value="SCO2322_fam"/>
    <property type="match status" value="1"/>
</dbReference>
<evidence type="ECO:0000256" key="2">
    <source>
        <dbReference type="SAM" id="Phobius"/>
    </source>
</evidence>
<keyword evidence="4" id="KW-1185">Reference proteome</keyword>
<feature type="compositionally biased region" description="Low complexity" evidence="1">
    <location>
        <begin position="180"/>
        <end position="196"/>
    </location>
</feature>
<feature type="transmembrane region" description="Helical" evidence="2">
    <location>
        <begin position="201"/>
        <end position="221"/>
    </location>
</feature>
<name>A0A927EVX1_9ACTN</name>
<dbReference type="RefSeq" id="WP_191207804.1">
    <property type="nucleotide sequence ID" value="NZ_BAABKL010000039.1"/>
</dbReference>
<comment type="caution">
    <text evidence="3">The sequence shown here is derived from an EMBL/GenBank/DDBJ whole genome shotgun (WGS) entry which is preliminary data.</text>
</comment>
<reference evidence="3" key="1">
    <citation type="submission" date="2020-09" db="EMBL/GenBank/DDBJ databases">
        <title>Secondary metabolite and genome analysis of marine Streptomyces chumphonensis KK1-2T.</title>
        <authorList>
            <person name="Phongsopitanun W."/>
            <person name="Kanchanasin P."/>
            <person name="Pittayakhajonwut P."/>
            <person name="Suwanborirux K."/>
            <person name="Tanasupawat S."/>
        </authorList>
    </citation>
    <scope>NUCLEOTIDE SEQUENCE</scope>
    <source>
        <strain evidence="3">KK1-2</strain>
    </source>
</reference>
<dbReference type="Proteomes" id="UP000632289">
    <property type="component" value="Unassembled WGS sequence"/>
</dbReference>
<keyword evidence="2" id="KW-1133">Transmembrane helix</keyword>
<evidence type="ECO:0000313" key="4">
    <source>
        <dbReference type="Proteomes" id="UP000632289"/>
    </source>
</evidence>
<sequence>MGRVRASAATALAGVLGGVLLLLLGATPAHAEGYRYWSFWTRADDGADWAYATQGPATLRPADGAVVGLRFAVTENSEDATRPRQRDGFATVCADTPPREGRKRVALVIDPGTPADAPEGETPPEPWQVCAAVAPDASVGDALAATAPPLRYDASALLCAVAGYPATECGPEVDASAPRAGTDGADGAGDDASGPAGEDGVPFGLVYGGAAVVLLGGAAAWQARRRRRS</sequence>
<feature type="region of interest" description="Disordered" evidence="1">
    <location>
        <begin position="170"/>
        <end position="196"/>
    </location>
</feature>
<accession>A0A927EVX1</accession>
<dbReference type="AlphaFoldDB" id="A0A927EVX1"/>